<dbReference type="EMBL" id="JAXCGZ010009621">
    <property type="protein sequence ID" value="KAK7076566.1"/>
    <property type="molecule type" value="Genomic_DNA"/>
</dbReference>
<organism evidence="9 10">
    <name type="scientific">Halocaridina rubra</name>
    <name type="common">Hawaiian red shrimp</name>
    <dbReference type="NCBI Taxonomy" id="373956"/>
    <lineage>
        <taxon>Eukaryota</taxon>
        <taxon>Metazoa</taxon>
        <taxon>Ecdysozoa</taxon>
        <taxon>Arthropoda</taxon>
        <taxon>Crustacea</taxon>
        <taxon>Multicrustacea</taxon>
        <taxon>Malacostraca</taxon>
        <taxon>Eumalacostraca</taxon>
        <taxon>Eucarida</taxon>
        <taxon>Decapoda</taxon>
        <taxon>Pleocyemata</taxon>
        <taxon>Caridea</taxon>
        <taxon>Atyoidea</taxon>
        <taxon>Atyidae</taxon>
        <taxon>Halocaridina</taxon>
    </lineage>
</organism>
<sequence length="292" mass="31339">MGNVVRFLYISWINNPWWVLPFEFIQGITHAAVWAACCSYIAHNTPQHLRSSSQGVLQGIHHGFGRGCGAVFGGIFCTYFGTAVIFRAYGVLSLLILGTFIFINFYRKDVGFQPDLPPEEDPRQMAEEGTALAPHGVPANPIPRALSSQKLNEGAPDAGYGTYNATNGMLDIPGGGGGTSNPFVQGGGGDGSGSGGSGGYTYSREMEPPVFSNTNPFRNYFAPSNSHPDKGSPVTSPDLSPDYDSIKHRFQAYNDLISGEADLKGESKILEAPPPKIFPHNPQPLAAAHNYD</sequence>
<keyword evidence="3 7" id="KW-0812">Transmembrane</keyword>
<evidence type="ECO:0000256" key="6">
    <source>
        <dbReference type="SAM" id="MobiDB-lite"/>
    </source>
</evidence>
<evidence type="ECO:0000256" key="7">
    <source>
        <dbReference type="SAM" id="Phobius"/>
    </source>
</evidence>
<feature type="region of interest" description="Disordered" evidence="6">
    <location>
        <begin position="266"/>
        <end position="292"/>
    </location>
</feature>
<comment type="caution">
    <text evidence="9">The sequence shown here is derived from an EMBL/GenBank/DDBJ whole genome shotgun (WGS) entry which is preliminary data.</text>
</comment>
<reference evidence="9 10" key="1">
    <citation type="submission" date="2023-11" db="EMBL/GenBank/DDBJ databases">
        <title>Halocaridina rubra genome assembly.</title>
        <authorList>
            <person name="Smith C."/>
        </authorList>
    </citation>
    <scope>NUCLEOTIDE SEQUENCE [LARGE SCALE GENOMIC DNA]</scope>
    <source>
        <strain evidence="9">EP-1</strain>
        <tissue evidence="9">Whole</tissue>
    </source>
</reference>
<evidence type="ECO:0000256" key="5">
    <source>
        <dbReference type="ARBA" id="ARBA00023136"/>
    </source>
</evidence>
<keyword evidence="4 7" id="KW-1133">Transmembrane helix</keyword>
<evidence type="ECO:0000256" key="4">
    <source>
        <dbReference type="ARBA" id="ARBA00022989"/>
    </source>
</evidence>
<evidence type="ECO:0000256" key="1">
    <source>
        <dbReference type="ARBA" id="ARBA00004141"/>
    </source>
</evidence>
<dbReference type="Pfam" id="PF12832">
    <property type="entry name" value="MFS_1_like"/>
    <property type="match status" value="1"/>
</dbReference>
<dbReference type="GO" id="GO:0016020">
    <property type="term" value="C:membrane"/>
    <property type="evidence" value="ECO:0007669"/>
    <property type="project" value="UniProtKB-SubCell"/>
</dbReference>
<protein>
    <submittedName>
        <fullName evidence="9">Major facilitator superfamily domain-containing protein 6</fullName>
    </submittedName>
</protein>
<dbReference type="Gene3D" id="1.20.1250.20">
    <property type="entry name" value="MFS general substrate transporter like domains"/>
    <property type="match status" value="1"/>
</dbReference>
<evidence type="ECO:0000256" key="2">
    <source>
        <dbReference type="ARBA" id="ARBA00005241"/>
    </source>
</evidence>
<feature type="compositionally biased region" description="Gly residues" evidence="6">
    <location>
        <begin position="175"/>
        <end position="199"/>
    </location>
</feature>
<dbReference type="Proteomes" id="UP001381693">
    <property type="component" value="Unassembled WGS sequence"/>
</dbReference>
<dbReference type="SUPFAM" id="SSF103473">
    <property type="entry name" value="MFS general substrate transporter"/>
    <property type="match status" value="1"/>
</dbReference>
<feature type="non-terminal residue" evidence="9">
    <location>
        <position position="292"/>
    </location>
</feature>
<dbReference type="PANTHER" id="PTHR16172:SF2">
    <property type="entry name" value="MAJOR FACILITATOR SUPERFAMILY DOMAIN-CONTAINING PROTEIN 6"/>
    <property type="match status" value="1"/>
</dbReference>
<dbReference type="PANTHER" id="PTHR16172">
    <property type="entry name" value="MAJOR FACILITATOR SUPERFAMILY DOMAIN-CONTAINING PROTEIN 6-LIKE"/>
    <property type="match status" value="1"/>
</dbReference>
<feature type="transmembrane region" description="Helical" evidence="7">
    <location>
        <begin position="63"/>
        <end position="82"/>
    </location>
</feature>
<name>A0AAN9A183_HALRR</name>
<gene>
    <name evidence="9" type="primary">MFSD6_2</name>
    <name evidence="9" type="ORF">SK128_028153</name>
</gene>
<feature type="region of interest" description="Disordered" evidence="6">
    <location>
        <begin position="219"/>
        <end position="243"/>
    </location>
</feature>
<feature type="transmembrane region" description="Helical" evidence="7">
    <location>
        <begin position="88"/>
        <end position="106"/>
    </location>
</feature>
<feature type="region of interest" description="Disordered" evidence="6">
    <location>
        <begin position="175"/>
        <end position="203"/>
    </location>
</feature>
<dbReference type="InterPro" id="IPR051717">
    <property type="entry name" value="MFS_MFSD6"/>
</dbReference>
<evidence type="ECO:0000313" key="10">
    <source>
        <dbReference type="Proteomes" id="UP001381693"/>
    </source>
</evidence>
<dbReference type="InterPro" id="IPR024989">
    <property type="entry name" value="MFS_assoc_dom"/>
</dbReference>
<comment type="similarity">
    <text evidence="2">Belongs to the major facilitator superfamily. MFSD6 family.</text>
</comment>
<feature type="domain" description="Major facilitator superfamily associated" evidence="8">
    <location>
        <begin position="4"/>
        <end position="88"/>
    </location>
</feature>
<feature type="transmembrane region" description="Helical" evidence="7">
    <location>
        <begin position="24"/>
        <end position="42"/>
    </location>
</feature>
<dbReference type="InterPro" id="IPR036259">
    <property type="entry name" value="MFS_trans_sf"/>
</dbReference>
<keyword evidence="5 7" id="KW-0472">Membrane</keyword>
<keyword evidence="10" id="KW-1185">Reference proteome</keyword>
<dbReference type="AlphaFoldDB" id="A0AAN9A183"/>
<accession>A0AAN9A183</accession>
<evidence type="ECO:0000259" key="8">
    <source>
        <dbReference type="Pfam" id="PF12832"/>
    </source>
</evidence>
<evidence type="ECO:0000313" key="9">
    <source>
        <dbReference type="EMBL" id="KAK7076566.1"/>
    </source>
</evidence>
<comment type="subcellular location">
    <subcellularLocation>
        <location evidence="1">Membrane</location>
        <topology evidence="1">Multi-pass membrane protein</topology>
    </subcellularLocation>
</comment>
<proteinExistence type="inferred from homology"/>
<evidence type="ECO:0000256" key="3">
    <source>
        <dbReference type="ARBA" id="ARBA00022692"/>
    </source>
</evidence>